<proteinExistence type="inferred from homology"/>
<evidence type="ECO:0000256" key="4">
    <source>
        <dbReference type="ARBA" id="ARBA00022723"/>
    </source>
</evidence>
<dbReference type="Gene3D" id="3.30.310.50">
    <property type="entry name" value="Alpha-D-phosphohexomutase, C-terminal domain"/>
    <property type="match status" value="1"/>
</dbReference>
<dbReference type="InterPro" id="IPR005845">
    <property type="entry name" value="A-D-PHexomutase_a/b/a-II"/>
</dbReference>
<keyword evidence="5" id="KW-0460">Magnesium</keyword>
<dbReference type="Pfam" id="PF02878">
    <property type="entry name" value="PGM_PMM_I"/>
    <property type="match status" value="1"/>
</dbReference>
<dbReference type="InterPro" id="IPR016055">
    <property type="entry name" value="A-D-PHexomutase_a/b/a-I/II/III"/>
</dbReference>
<organism evidence="11 12">
    <name type="scientific">Candidatus Buchananbacteria bacterium CG10_big_fil_rev_8_21_14_0_10_42_9</name>
    <dbReference type="NCBI Taxonomy" id="1974526"/>
    <lineage>
        <taxon>Bacteria</taxon>
        <taxon>Candidatus Buchananiibacteriota</taxon>
    </lineage>
</organism>
<dbReference type="EMBL" id="PEZZ01000017">
    <property type="protein sequence ID" value="PIS05184.1"/>
    <property type="molecule type" value="Genomic_DNA"/>
</dbReference>
<dbReference type="PANTHER" id="PTHR43771:SF1">
    <property type="entry name" value="PHOSPHOMANNOMUTASE"/>
    <property type="match status" value="1"/>
</dbReference>
<dbReference type="PRINTS" id="PR00509">
    <property type="entry name" value="PGMPMM"/>
</dbReference>
<keyword evidence="4" id="KW-0479">Metal-binding</keyword>
<comment type="caution">
    <text evidence="11">The sequence shown here is derived from an EMBL/GenBank/DDBJ whole genome shotgun (WGS) entry which is preliminary data.</text>
</comment>
<name>A0A2H0W1G0_9BACT</name>
<sequence>MKNIDTSIFRSYDIRGVYPDQLTEQIAYTAGQGIVRMVKGKKIAVGGDMRVSTPQLKEAYINGILDMGCDVDDLGLIPTDFIYFVAGTKQYDAVTIITASHNPKEYNGIKSVRQGNKAIYGKDYLPFMKGVLEKKPKRGKLNSVNYYDEYIKHILSFVDISKLKPLKVVVDAGNGTAGKVMPMLAKHLPFEFVEVDYELDGNFPNRPSNPYAPGAYKKASKIVRQEKAACGVMFDGDSDRTFFIDEKGGFMQGDISFILMAKALLQEQPGAGIVYNAVCSRSVPECIEKFGGKAFRSKVGYINLQQAMLEHDAIASGELSAHYAFKDNFYGDGGFISMLLFLQILSQSDKPLSKLRAEYERYYKEPETNFEIKDAQSLIEKLKQEYSDGEQDELDGLTVNYQNWWFNVRPSGTEPLVRVTVEAPNKREWKKHIKKLIKIVKASK</sequence>
<feature type="domain" description="Alpha-D-phosphohexomutase C-terminal" evidence="7">
    <location>
        <begin position="368"/>
        <end position="433"/>
    </location>
</feature>
<dbReference type="Proteomes" id="UP000230935">
    <property type="component" value="Unassembled WGS sequence"/>
</dbReference>
<dbReference type="SUPFAM" id="SSF55957">
    <property type="entry name" value="Phosphoglucomutase, C-terminal domain"/>
    <property type="match status" value="1"/>
</dbReference>
<reference evidence="12" key="1">
    <citation type="submission" date="2017-09" db="EMBL/GenBank/DDBJ databases">
        <title>Depth-based differentiation of microbial function through sediment-hosted aquifers and enrichment of novel symbionts in the deep terrestrial subsurface.</title>
        <authorList>
            <person name="Probst A.J."/>
            <person name="Ladd B."/>
            <person name="Jarett J.K."/>
            <person name="Geller-Mcgrath D.E."/>
            <person name="Sieber C.M.K."/>
            <person name="Emerson J.B."/>
            <person name="Anantharaman K."/>
            <person name="Thomas B.C."/>
            <person name="Malmstrom R."/>
            <person name="Stieglmeier M."/>
            <person name="Klingl A."/>
            <person name="Woyke T."/>
            <person name="Ryan C.M."/>
            <person name="Banfield J.F."/>
        </authorList>
    </citation>
    <scope>NUCLEOTIDE SEQUENCE [LARGE SCALE GENOMIC DNA]</scope>
</reference>
<keyword evidence="6" id="KW-0413">Isomerase</keyword>
<dbReference type="CDD" id="cd03089">
    <property type="entry name" value="PMM_PGM"/>
    <property type="match status" value="1"/>
</dbReference>
<evidence type="ECO:0000256" key="5">
    <source>
        <dbReference type="ARBA" id="ARBA00022842"/>
    </source>
</evidence>
<dbReference type="GO" id="GO:0016868">
    <property type="term" value="F:intramolecular phosphotransferase activity"/>
    <property type="evidence" value="ECO:0007669"/>
    <property type="project" value="InterPro"/>
</dbReference>
<evidence type="ECO:0000259" key="9">
    <source>
        <dbReference type="Pfam" id="PF02879"/>
    </source>
</evidence>
<dbReference type="Pfam" id="PF02879">
    <property type="entry name" value="PGM_PMM_II"/>
    <property type="match status" value="1"/>
</dbReference>
<dbReference type="SUPFAM" id="SSF53738">
    <property type="entry name" value="Phosphoglucomutase, first 3 domains"/>
    <property type="match status" value="3"/>
</dbReference>
<feature type="domain" description="Alpha-D-phosphohexomutase alpha/beta/alpha" evidence="8">
    <location>
        <begin position="8"/>
        <end position="115"/>
    </location>
</feature>
<keyword evidence="3" id="KW-0597">Phosphoprotein</keyword>
<dbReference type="PANTHER" id="PTHR43771">
    <property type="entry name" value="PHOSPHOMANNOMUTASE"/>
    <property type="match status" value="1"/>
</dbReference>
<evidence type="ECO:0000313" key="11">
    <source>
        <dbReference type="EMBL" id="PIS05184.1"/>
    </source>
</evidence>
<dbReference type="InterPro" id="IPR036900">
    <property type="entry name" value="A-D-PHexomutase_C_sf"/>
</dbReference>
<dbReference type="InterPro" id="IPR005843">
    <property type="entry name" value="A-D-PHexomutase_C"/>
</dbReference>
<dbReference type="Gene3D" id="3.40.120.10">
    <property type="entry name" value="Alpha-D-Glucose-1,6-Bisphosphate, subunit A, domain 3"/>
    <property type="match status" value="3"/>
</dbReference>
<feature type="domain" description="Alpha-D-phosphohexomutase alpha/beta/alpha" evidence="10">
    <location>
        <begin position="253"/>
        <end position="362"/>
    </location>
</feature>
<dbReference type="Pfam" id="PF00408">
    <property type="entry name" value="PGM_PMM_IV"/>
    <property type="match status" value="1"/>
</dbReference>
<evidence type="ECO:0000256" key="1">
    <source>
        <dbReference type="ARBA" id="ARBA00001946"/>
    </source>
</evidence>
<evidence type="ECO:0000259" key="10">
    <source>
        <dbReference type="Pfam" id="PF02880"/>
    </source>
</evidence>
<evidence type="ECO:0000259" key="8">
    <source>
        <dbReference type="Pfam" id="PF02878"/>
    </source>
</evidence>
<dbReference type="GO" id="GO:0005975">
    <property type="term" value="P:carbohydrate metabolic process"/>
    <property type="evidence" value="ECO:0007669"/>
    <property type="project" value="InterPro"/>
</dbReference>
<gene>
    <name evidence="11" type="primary">manB</name>
    <name evidence="11" type="ORF">COT81_02495</name>
</gene>
<feature type="domain" description="Alpha-D-phosphohexomutase alpha/beta/alpha" evidence="9">
    <location>
        <begin position="148"/>
        <end position="248"/>
    </location>
</feature>
<evidence type="ECO:0000256" key="2">
    <source>
        <dbReference type="ARBA" id="ARBA00010231"/>
    </source>
</evidence>
<evidence type="ECO:0000256" key="3">
    <source>
        <dbReference type="ARBA" id="ARBA00022553"/>
    </source>
</evidence>
<dbReference type="InterPro" id="IPR005841">
    <property type="entry name" value="Alpha-D-phosphohexomutase_SF"/>
</dbReference>
<comment type="cofactor">
    <cofactor evidence="1">
        <name>Mg(2+)</name>
        <dbReference type="ChEBI" id="CHEBI:18420"/>
    </cofactor>
</comment>
<evidence type="ECO:0000313" key="12">
    <source>
        <dbReference type="Proteomes" id="UP000230935"/>
    </source>
</evidence>
<evidence type="ECO:0000259" key="7">
    <source>
        <dbReference type="Pfam" id="PF00408"/>
    </source>
</evidence>
<comment type="similarity">
    <text evidence="2">Belongs to the phosphohexose mutase family.</text>
</comment>
<dbReference type="GO" id="GO:0046872">
    <property type="term" value="F:metal ion binding"/>
    <property type="evidence" value="ECO:0007669"/>
    <property type="project" value="UniProtKB-KW"/>
</dbReference>
<dbReference type="InterPro" id="IPR005846">
    <property type="entry name" value="A-D-PHexomutase_a/b/a-III"/>
</dbReference>
<protein>
    <submittedName>
        <fullName evidence="11">Phosphomannomutase/phosphoglucomutase</fullName>
    </submittedName>
</protein>
<evidence type="ECO:0000256" key="6">
    <source>
        <dbReference type="ARBA" id="ARBA00023235"/>
    </source>
</evidence>
<dbReference type="InterPro" id="IPR005844">
    <property type="entry name" value="A-D-PHexomutase_a/b/a-I"/>
</dbReference>
<dbReference type="Pfam" id="PF02880">
    <property type="entry name" value="PGM_PMM_III"/>
    <property type="match status" value="1"/>
</dbReference>
<accession>A0A2H0W1G0</accession>
<dbReference type="AlphaFoldDB" id="A0A2H0W1G0"/>